<evidence type="ECO:0000256" key="7">
    <source>
        <dbReference type="ARBA" id="ARBA00022679"/>
    </source>
</evidence>
<evidence type="ECO:0000256" key="9">
    <source>
        <dbReference type="ARBA" id="ARBA00023268"/>
    </source>
</evidence>
<dbReference type="EMBL" id="QGGO01000002">
    <property type="protein sequence ID" value="PWK28937.1"/>
    <property type="molecule type" value="Genomic_DNA"/>
</dbReference>
<dbReference type="Gene3D" id="3.40.710.10">
    <property type="entry name" value="DD-peptidase/beta-lactamase superfamily"/>
    <property type="match status" value="1"/>
</dbReference>
<dbReference type="PANTHER" id="PTHR32282:SF15">
    <property type="entry name" value="PENICILLIN-BINDING PROTEIN 1C"/>
    <property type="match status" value="1"/>
</dbReference>
<dbReference type="InterPro" id="IPR023346">
    <property type="entry name" value="Lysozyme-like_dom_sf"/>
</dbReference>
<dbReference type="AlphaFoldDB" id="A0A316EED5"/>
<evidence type="ECO:0000313" key="17">
    <source>
        <dbReference type="Proteomes" id="UP000245489"/>
    </source>
</evidence>
<keyword evidence="17" id="KW-1185">Reference proteome</keyword>
<dbReference type="SUPFAM" id="SSF53955">
    <property type="entry name" value="Lysozyme-like"/>
    <property type="match status" value="1"/>
</dbReference>
<dbReference type="InterPro" id="IPR009647">
    <property type="entry name" value="PBP_C"/>
</dbReference>
<evidence type="ECO:0000256" key="5">
    <source>
        <dbReference type="ARBA" id="ARBA00022670"/>
    </source>
</evidence>
<dbReference type="InterPro" id="IPR012338">
    <property type="entry name" value="Beta-lactam/transpept-like"/>
</dbReference>
<keyword evidence="8" id="KW-0378">Hydrolase</keyword>
<feature type="transmembrane region" description="Helical" evidence="12">
    <location>
        <begin position="91"/>
        <end position="110"/>
    </location>
</feature>
<evidence type="ECO:0000256" key="12">
    <source>
        <dbReference type="SAM" id="Phobius"/>
    </source>
</evidence>
<dbReference type="InterPro" id="IPR036950">
    <property type="entry name" value="PBP_transglycosylase"/>
</dbReference>
<comment type="similarity">
    <text evidence="3">In the N-terminal section; belongs to the glycosyltransferase 51 family.</text>
</comment>
<dbReference type="InterPro" id="IPR050396">
    <property type="entry name" value="Glycosyltr_51/Transpeptidase"/>
</dbReference>
<evidence type="ECO:0000256" key="2">
    <source>
        <dbReference type="ARBA" id="ARBA00007090"/>
    </source>
</evidence>
<name>A0A316EED5_9BACT</name>
<feature type="domain" description="Glycosyl transferase family 51" evidence="14">
    <location>
        <begin position="123"/>
        <end position="298"/>
    </location>
</feature>
<sequence length="848" mass="96308">MRQPIANRCQRKIVLFANVRIAVIASVAKQSVSLRAVAFKLHFINPTDCFATLAMTPNYNQYEIDQMNLNNLKQNTIPFLKRIFQYKAVRVISYGLLLFIVLDLIFPFRVQPNYSTLITDSDGKILHAFLNNQDKWRMKTELSEITPTLEKAIVYKEDRWFRWHFGVNPFAIARAGVRNIFTGRRTSGASTITMQVVRLLNPQNRTYFNKIIEMLRAFQLEVHYSKDEILQLYLNLVPYGSNIEGIKSASVLYFQKSPDVLSLAEVMALAIIPNRPSSLRLGINNDFILKERNRWLNEFKDSEVFHNQDIDDALNEPLNVQRHEAPKLAPHLSLRLKNEYPTEANIHSSLIRNKQLTIEKIVQNYVSRLYAMNIHNAAVMVMNNQTHQVEAYVGSADFNNPVDGGQVDGVRAIRSPGSTLKPLLYATAFDKGIITPKTMINDVPTNFGGFEPENFDKLFHGKITIEYALANSLNIPAVKILKEISTPVLVDKLKKADFQAVKKNSSKLGLSLVLGGCGVTLEELTNLFSSFANEGNFQKSIYLIDSNHSQLTTHNSELISPESTYLINQILTQITRPDLPNNYAYTYRMPKIAWKTGTSFGKKDAWSIGYNAKYTVGVWIGNFSGEGVPELSGANIATPLLFDIFNTIDYNSSSKWFKSPENIALRKVCAESGDVPNEFCVNQITDYYIPSVSKMTLCTHAKYVYVNADASMSYCSHCLPDSGAVKKTYPNHSPELVSWFETKHILYERIPPHNPKCERVFAENAPQIVYPVDGSEYILDKNDTQKLMLNAQVRNDVKEIYWYINDKLLQKATPNTPIFFVPEAGKIKISCSDDKGRNTDIFVKVRWE</sequence>
<dbReference type="Pfam" id="PF06832">
    <property type="entry name" value="BiPBP_C"/>
    <property type="match status" value="1"/>
</dbReference>
<comment type="caution">
    <text evidence="16">The sequence shown here is derived from an EMBL/GenBank/DDBJ whole genome shotgun (WGS) entry which is preliminary data.</text>
</comment>
<evidence type="ECO:0000256" key="6">
    <source>
        <dbReference type="ARBA" id="ARBA00022676"/>
    </source>
</evidence>
<keyword evidence="12" id="KW-0812">Transmembrane</keyword>
<evidence type="ECO:0000256" key="10">
    <source>
        <dbReference type="ARBA" id="ARBA00044770"/>
    </source>
</evidence>
<keyword evidence="9" id="KW-0511">Multifunctional enzyme</keyword>
<dbReference type="EC" id="2.4.99.28" evidence="10"/>
<evidence type="ECO:0000256" key="4">
    <source>
        <dbReference type="ARBA" id="ARBA00022645"/>
    </source>
</evidence>
<keyword evidence="4" id="KW-0121">Carboxypeptidase</keyword>
<dbReference type="Proteomes" id="UP000245489">
    <property type="component" value="Unassembled WGS sequence"/>
</dbReference>
<gene>
    <name evidence="16" type="ORF">LV89_00490</name>
</gene>
<organism evidence="16 17">
    <name type="scientific">Arcicella aurantiaca</name>
    <dbReference type="NCBI Taxonomy" id="591202"/>
    <lineage>
        <taxon>Bacteria</taxon>
        <taxon>Pseudomonadati</taxon>
        <taxon>Bacteroidota</taxon>
        <taxon>Cytophagia</taxon>
        <taxon>Cytophagales</taxon>
        <taxon>Flectobacillaceae</taxon>
        <taxon>Arcicella</taxon>
    </lineage>
</organism>
<evidence type="ECO:0000313" key="16">
    <source>
        <dbReference type="EMBL" id="PWK28937.1"/>
    </source>
</evidence>
<dbReference type="Pfam" id="PF00912">
    <property type="entry name" value="Transgly"/>
    <property type="match status" value="1"/>
</dbReference>
<reference evidence="16 17" key="1">
    <citation type="submission" date="2018-05" db="EMBL/GenBank/DDBJ databases">
        <title>Genomic Encyclopedia of Archaeal and Bacterial Type Strains, Phase II (KMG-II): from individual species to whole genera.</title>
        <authorList>
            <person name="Goeker M."/>
        </authorList>
    </citation>
    <scope>NUCLEOTIDE SEQUENCE [LARGE SCALE GENOMIC DNA]</scope>
    <source>
        <strain evidence="16 17">DSM 22214</strain>
    </source>
</reference>
<dbReference type="Pfam" id="PF00905">
    <property type="entry name" value="Transpeptidase"/>
    <property type="match status" value="1"/>
</dbReference>
<evidence type="ECO:0000256" key="1">
    <source>
        <dbReference type="ARBA" id="ARBA00004752"/>
    </source>
</evidence>
<feature type="domain" description="Penicillin-binding protein transpeptidase" evidence="13">
    <location>
        <begin position="378"/>
        <end position="620"/>
    </location>
</feature>
<keyword evidence="5" id="KW-0645">Protease</keyword>
<dbReference type="GO" id="GO:0008658">
    <property type="term" value="F:penicillin binding"/>
    <property type="evidence" value="ECO:0007669"/>
    <property type="project" value="InterPro"/>
</dbReference>
<protein>
    <recommendedName>
        <fullName evidence="10">peptidoglycan glycosyltransferase</fullName>
        <ecNumber evidence="10">2.4.99.28</ecNumber>
    </recommendedName>
</protein>
<comment type="catalytic activity">
    <reaction evidence="11">
        <text>[GlcNAc-(1-&gt;4)-Mur2Ac(oyl-L-Ala-gamma-D-Glu-L-Lys-D-Ala-D-Ala)](n)-di-trans,octa-cis-undecaprenyl diphosphate + beta-D-GlcNAc-(1-&gt;4)-Mur2Ac(oyl-L-Ala-gamma-D-Glu-L-Lys-D-Ala-D-Ala)-di-trans,octa-cis-undecaprenyl diphosphate = [GlcNAc-(1-&gt;4)-Mur2Ac(oyl-L-Ala-gamma-D-Glu-L-Lys-D-Ala-D-Ala)](n+1)-di-trans,octa-cis-undecaprenyl diphosphate + di-trans,octa-cis-undecaprenyl diphosphate + H(+)</text>
        <dbReference type="Rhea" id="RHEA:23708"/>
        <dbReference type="Rhea" id="RHEA-COMP:9602"/>
        <dbReference type="Rhea" id="RHEA-COMP:9603"/>
        <dbReference type="ChEBI" id="CHEBI:15378"/>
        <dbReference type="ChEBI" id="CHEBI:58405"/>
        <dbReference type="ChEBI" id="CHEBI:60033"/>
        <dbReference type="ChEBI" id="CHEBI:78435"/>
        <dbReference type="EC" id="2.4.99.28"/>
    </reaction>
</comment>
<feature type="domain" description="Penicillin-binding C-terminal" evidence="15">
    <location>
        <begin position="758"/>
        <end position="843"/>
    </location>
</feature>
<dbReference type="GO" id="GO:0009252">
    <property type="term" value="P:peptidoglycan biosynthetic process"/>
    <property type="evidence" value="ECO:0007669"/>
    <property type="project" value="InterPro"/>
</dbReference>
<evidence type="ECO:0000256" key="8">
    <source>
        <dbReference type="ARBA" id="ARBA00022801"/>
    </source>
</evidence>
<evidence type="ECO:0000259" key="15">
    <source>
        <dbReference type="Pfam" id="PF06832"/>
    </source>
</evidence>
<proteinExistence type="inferred from homology"/>
<accession>A0A316EED5</accession>
<evidence type="ECO:0000259" key="14">
    <source>
        <dbReference type="Pfam" id="PF00912"/>
    </source>
</evidence>
<evidence type="ECO:0000259" key="13">
    <source>
        <dbReference type="Pfam" id="PF00905"/>
    </source>
</evidence>
<dbReference type="Gene3D" id="1.10.3810.10">
    <property type="entry name" value="Biosynthetic peptidoglycan transglycosylase-like"/>
    <property type="match status" value="1"/>
</dbReference>
<keyword evidence="12" id="KW-1133">Transmembrane helix</keyword>
<dbReference type="PANTHER" id="PTHR32282">
    <property type="entry name" value="BINDING PROTEIN TRANSPEPTIDASE, PUTATIVE-RELATED"/>
    <property type="match status" value="1"/>
</dbReference>
<evidence type="ECO:0000256" key="3">
    <source>
        <dbReference type="ARBA" id="ARBA00007739"/>
    </source>
</evidence>
<comment type="pathway">
    <text evidence="1">Cell wall biogenesis; peptidoglycan biosynthesis.</text>
</comment>
<keyword evidence="12" id="KW-0472">Membrane</keyword>
<dbReference type="SUPFAM" id="SSF56601">
    <property type="entry name" value="beta-lactamase/transpeptidase-like"/>
    <property type="match status" value="1"/>
</dbReference>
<evidence type="ECO:0000256" key="11">
    <source>
        <dbReference type="ARBA" id="ARBA00049902"/>
    </source>
</evidence>
<comment type="similarity">
    <text evidence="2">In the C-terminal section; belongs to the transpeptidase family.</text>
</comment>
<dbReference type="NCBIfam" id="TIGR02073">
    <property type="entry name" value="PBP_1c"/>
    <property type="match status" value="1"/>
</dbReference>
<dbReference type="GO" id="GO:0030288">
    <property type="term" value="C:outer membrane-bounded periplasmic space"/>
    <property type="evidence" value="ECO:0007669"/>
    <property type="project" value="TreeGrafter"/>
</dbReference>
<dbReference type="GO" id="GO:0004180">
    <property type="term" value="F:carboxypeptidase activity"/>
    <property type="evidence" value="ECO:0007669"/>
    <property type="project" value="UniProtKB-KW"/>
</dbReference>
<dbReference type="InterPro" id="IPR011815">
    <property type="entry name" value="PBP_1c"/>
</dbReference>
<dbReference type="GO" id="GO:0006508">
    <property type="term" value="P:proteolysis"/>
    <property type="evidence" value="ECO:0007669"/>
    <property type="project" value="UniProtKB-KW"/>
</dbReference>
<keyword evidence="7" id="KW-0808">Transferase</keyword>
<keyword evidence="6" id="KW-0328">Glycosyltransferase</keyword>
<dbReference type="InterPro" id="IPR001460">
    <property type="entry name" value="PCN-bd_Tpept"/>
</dbReference>
<dbReference type="GO" id="GO:0008955">
    <property type="term" value="F:peptidoglycan glycosyltransferase activity"/>
    <property type="evidence" value="ECO:0007669"/>
    <property type="project" value="UniProtKB-EC"/>
</dbReference>
<dbReference type="InterPro" id="IPR001264">
    <property type="entry name" value="Glyco_trans_51"/>
</dbReference>